<keyword evidence="5" id="KW-0520">NAD</keyword>
<dbReference type="Gene3D" id="2.60.120.10">
    <property type="entry name" value="Jelly Rolls"/>
    <property type="match status" value="1"/>
</dbReference>
<dbReference type="SUPFAM" id="SSF51905">
    <property type="entry name" value="FAD/NAD(P)-binding domain"/>
    <property type="match status" value="1"/>
</dbReference>
<dbReference type="Pfam" id="PF00571">
    <property type="entry name" value="CBS"/>
    <property type="match status" value="2"/>
</dbReference>
<dbReference type="SMART" id="SM00100">
    <property type="entry name" value="cNMP"/>
    <property type="match status" value="1"/>
</dbReference>
<organism evidence="9 10">
    <name type="scientific">Brevifollis gellanilyticus</name>
    <dbReference type="NCBI Taxonomy" id="748831"/>
    <lineage>
        <taxon>Bacteria</taxon>
        <taxon>Pseudomonadati</taxon>
        <taxon>Verrucomicrobiota</taxon>
        <taxon>Verrucomicrobiia</taxon>
        <taxon>Verrucomicrobiales</taxon>
        <taxon>Verrucomicrobiaceae</taxon>
    </lineage>
</organism>
<evidence type="ECO:0000256" key="5">
    <source>
        <dbReference type="ARBA" id="ARBA00023027"/>
    </source>
</evidence>
<dbReference type="PROSITE" id="PS50042">
    <property type="entry name" value="CNMP_BINDING_3"/>
    <property type="match status" value="1"/>
</dbReference>
<dbReference type="InterPro" id="IPR036188">
    <property type="entry name" value="FAD/NAD-bd_sf"/>
</dbReference>
<dbReference type="InterPro" id="IPR046342">
    <property type="entry name" value="CBS_dom_sf"/>
</dbReference>
<dbReference type="CDD" id="cd02205">
    <property type="entry name" value="CBS_pair_SF"/>
    <property type="match status" value="1"/>
</dbReference>
<dbReference type="SMART" id="SM00116">
    <property type="entry name" value="CBS"/>
    <property type="match status" value="2"/>
</dbReference>
<dbReference type="EMBL" id="BKAG01000059">
    <property type="protein sequence ID" value="GEP45816.1"/>
    <property type="molecule type" value="Genomic_DNA"/>
</dbReference>
<evidence type="ECO:0000259" key="8">
    <source>
        <dbReference type="PROSITE" id="PS51371"/>
    </source>
</evidence>
<dbReference type="Pfam" id="PF22366">
    <property type="entry name" value="NDH2_C"/>
    <property type="match status" value="1"/>
</dbReference>
<sequence length="672" mass="72051">MIKPPDRTFDVAIIGGGFAGVYCAQALLKQMAGAGLRVGIIASENHMVFQPMLPEVAGGSLSAQHVVNPIRMICQEAEVLKGEVTSIDMPARVLTLTGGSFTPMVTVGFTHLMLAPGAGVDLSRIPGMSEHAFQMRTVGDAMKLRAAIIGRMEEANLLTHTADRKQLLSFVVVGGGYSGVETAGQIQDLIAGVLRYYENITPDEPSVTLVHSGERLLGMLSESLGTYTGDCLAKMGVKLIFKCRVRAVTARTVQLSDGSSQAASIVICTVGNAPHPLITTLGSAGSLPVEKGKIIVEPTGKVKGLGNVWSAGDCALFPKKDGGTCPETAQFAMRQGMVVGKNIAAELLHKPLKPFTFTGLGELATIGHRKAVAQIMGLRFSGIIAWFMWRGIYLMKLPGLDRKLRVMAEWTFELFFPRDINLLTPSFSSPLGEMHLEPGDTLFRSGEPAQSLYAVKKGRVDIRDAAGQLVKSAGPGEHFGERALLADGIWRFDAVATEPSELVAIDGGTFKTLVKSIGSLEMLFRSTAQQYHLPEEIQRTVNAIPAATRDGTAAEVMTRAVISLPSTLCVQDAITEFQAHPHSTYPVTDAEGKVTGLLRRSQAYEWLKNHGLTCQHTLAELPLTKPFCVSATMPVPVLIETLMRSGVSKALVVDEGQHLLGIVTLFDLLKGA</sequence>
<reference evidence="9 10" key="1">
    <citation type="submission" date="2019-07" db="EMBL/GenBank/DDBJ databases">
        <title>Whole genome shotgun sequence of Brevifollis gellanilyticus NBRC 108608.</title>
        <authorList>
            <person name="Hosoyama A."/>
            <person name="Uohara A."/>
            <person name="Ohji S."/>
            <person name="Ichikawa N."/>
        </authorList>
    </citation>
    <scope>NUCLEOTIDE SEQUENCE [LARGE SCALE GENOMIC DNA]</scope>
    <source>
        <strain evidence="9 10">NBRC 108608</strain>
    </source>
</reference>
<accession>A0A512MGI4</accession>
<dbReference type="InterPro" id="IPR018490">
    <property type="entry name" value="cNMP-bd_dom_sf"/>
</dbReference>
<keyword evidence="3" id="KW-0274">FAD</keyword>
<dbReference type="InterPro" id="IPR014710">
    <property type="entry name" value="RmlC-like_jellyroll"/>
</dbReference>
<evidence type="ECO:0000259" key="7">
    <source>
        <dbReference type="PROSITE" id="PS50042"/>
    </source>
</evidence>
<dbReference type="AlphaFoldDB" id="A0A512MGI4"/>
<dbReference type="InterPro" id="IPR054585">
    <property type="entry name" value="NDH2-like_C"/>
</dbReference>
<dbReference type="CDD" id="cd00038">
    <property type="entry name" value="CAP_ED"/>
    <property type="match status" value="1"/>
</dbReference>
<dbReference type="Gene3D" id="3.50.50.100">
    <property type="match status" value="1"/>
</dbReference>
<dbReference type="InterPro" id="IPR000644">
    <property type="entry name" value="CBS_dom"/>
</dbReference>
<evidence type="ECO:0000313" key="9">
    <source>
        <dbReference type="EMBL" id="GEP45816.1"/>
    </source>
</evidence>
<feature type="domain" description="CBS" evidence="8">
    <location>
        <begin position="622"/>
        <end position="672"/>
    </location>
</feature>
<comment type="similarity">
    <text evidence="1">Belongs to the NADH dehydrogenase family.</text>
</comment>
<dbReference type="RefSeq" id="WP_170267061.1">
    <property type="nucleotide sequence ID" value="NZ_BKAG01000059.1"/>
</dbReference>
<evidence type="ECO:0000256" key="2">
    <source>
        <dbReference type="ARBA" id="ARBA00022630"/>
    </source>
</evidence>
<dbReference type="PANTHER" id="PTHR43706:SF45">
    <property type="entry name" value="NADH DEHYDROGENASE-LIKE PROTEIN RV1812C"/>
    <property type="match status" value="1"/>
</dbReference>
<dbReference type="Pfam" id="PF00027">
    <property type="entry name" value="cNMP_binding"/>
    <property type="match status" value="1"/>
</dbReference>
<dbReference type="PROSITE" id="PS51371">
    <property type="entry name" value="CBS"/>
    <property type="match status" value="2"/>
</dbReference>
<dbReference type="PANTHER" id="PTHR43706">
    <property type="entry name" value="NADH DEHYDROGENASE"/>
    <property type="match status" value="1"/>
</dbReference>
<name>A0A512MGI4_9BACT</name>
<dbReference type="PRINTS" id="PR00411">
    <property type="entry name" value="PNDRDTASEI"/>
</dbReference>
<dbReference type="Proteomes" id="UP000321577">
    <property type="component" value="Unassembled WGS sequence"/>
</dbReference>
<evidence type="ECO:0000256" key="6">
    <source>
        <dbReference type="PROSITE-ProRule" id="PRU00703"/>
    </source>
</evidence>
<evidence type="ECO:0000256" key="4">
    <source>
        <dbReference type="ARBA" id="ARBA00023002"/>
    </source>
</evidence>
<dbReference type="InterPro" id="IPR023753">
    <property type="entry name" value="FAD/NAD-binding_dom"/>
</dbReference>
<keyword evidence="10" id="KW-1185">Reference proteome</keyword>
<proteinExistence type="inferred from homology"/>
<dbReference type="GO" id="GO:0003954">
    <property type="term" value="F:NADH dehydrogenase activity"/>
    <property type="evidence" value="ECO:0007669"/>
    <property type="project" value="InterPro"/>
</dbReference>
<dbReference type="Pfam" id="PF07992">
    <property type="entry name" value="Pyr_redox_2"/>
    <property type="match status" value="1"/>
</dbReference>
<gene>
    <name evidence="9" type="ORF">BGE01nite_51070</name>
</gene>
<protein>
    <submittedName>
        <fullName evidence="9">Nucleotide-disulfide oxidoreductase</fullName>
    </submittedName>
</protein>
<comment type="caution">
    <text evidence="9">The sequence shown here is derived from an EMBL/GenBank/DDBJ whole genome shotgun (WGS) entry which is preliminary data.</text>
</comment>
<keyword evidence="4" id="KW-0560">Oxidoreductase</keyword>
<dbReference type="SUPFAM" id="SSF51206">
    <property type="entry name" value="cAMP-binding domain-like"/>
    <property type="match status" value="1"/>
</dbReference>
<dbReference type="InterPro" id="IPR045024">
    <property type="entry name" value="NDH-2"/>
</dbReference>
<dbReference type="InterPro" id="IPR000595">
    <property type="entry name" value="cNMP-bd_dom"/>
</dbReference>
<keyword evidence="6" id="KW-0129">CBS domain</keyword>
<evidence type="ECO:0000256" key="1">
    <source>
        <dbReference type="ARBA" id="ARBA00005272"/>
    </source>
</evidence>
<evidence type="ECO:0000256" key="3">
    <source>
        <dbReference type="ARBA" id="ARBA00022827"/>
    </source>
</evidence>
<keyword evidence="2" id="KW-0285">Flavoprotein</keyword>
<dbReference type="SUPFAM" id="SSF54631">
    <property type="entry name" value="CBS-domain pair"/>
    <property type="match status" value="1"/>
</dbReference>
<feature type="domain" description="CBS" evidence="8">
    <location>
        <begin position="557"/>
        <end position="614"/>
    </location>
</feature>
<evidence type="ECO:0000313" key="10">
    <source>
        <dbReference type="Proteomes" id="UP000321577"/>
    </source>
</evidence>
<dbReference type="Gene3D" id="3.10.580.10">
    <property type="entry name" value="CBS-domain"/>
    <property type="match status" value="1"/>
</dbReference>
<feature type="domain" description="Cyclic nucleotide-binding" evidence="7">
    <location>
        <begin position="431"/>
        <end position="514"/>
    </location>
</feature>